<evidence type="ECO:0000313" key="2">
    <source>
        <dbReference type="Proteomes" id="UP000046392"/>
    </source>
</evidence>
<dbReference type="InterPro" id="IPR001810">
    <property type="entry name" value="F-box_dom"/>
</dbReference>
<keyword evidence="2" id="KW-1185">Reference proteome</keyword>
<protein>
    <submittedName>
        <fullName evidence="3">F-box domain-containing protein</fullName>
    </submittedName>
</protein>
<dbReference type="PROSITE" id="PS50181">
    <property type="entry name" value="FBOX"/>
    <property type="match status" value="1"/>
</dbReference>
<name>A0A0N5BBL9_STREA</name>
<feature type="domain" description="F-box" evidence="1">
    <location>
        <begin position="1"/>
        <end position="44"/>
    </location>
</feature>
<dbReference type="Proteomes" id="UP000046392">
    <property type="component" value="Unplaced"/>
</dbReference>
<dbReference type="AlphaFoldDB" id="A0A0N5BBL9"/>
<accession>A0A0N5BBL9</accession>
<proteinExistence type="predicted"/>
<organism evidence="2 3">
    <name type="scientific">Strongyloides papillosus</name>
    <name type="common">Intestinal threadworm</name>
    <dbReference type="NCBI Taxonomy" id="174720"/>
    <lineage>
        <taxon>Eukaryota</taxon>
        <taxon>Metazoa</taxon>
        <taxon>Ecdysozoa</taxon>
        <taxon>Nematoda</taxon>
        <taxon>Chromadorea</taxon>
        <taxon>Rhabditida</taxon>
        <taxon>Tylenchina</taxon>
        <taxon>Panagrolaimomorpha</taxon>
        <taxon>Strongyloidoidea</taxon>
        <taxon>Strongyloididae</taxon>
        <taxon>Strongyloides</taxon>
    </lineage>
</organism>
<reference evidence="3" key="1">
    <citation type="submission" date="2017-02" db="UniProtKB">
        <authorList>
            <consortium name="WormBaseParasite"/>
        </authorList>
    </citation>
    <scope>IDENTIFICATION</scope>
</reference>
<dbReference type="WBParaSite" id="SPAL_0000342500.1">
    <property type="protein sequence ID" value="SPAL_0000342500.1"/>
    <property type="gene ID" value="SPAL_0000342500"/>
</dbReference>
<dbReference type="SUPFAM" id="SSF81383">
    <property type="entry name" value="F-box domain"/>
    <property type="match status" value="1"/>
</dbReference>
<evidence type="ECO:0000313" key="3">
    <source>
        <dbReference type="WBParaSite" id="SPAL_0000342500.1"/>
    </source>
</evidence>
<dbReference type="CDD" id="cd09917">
    <property type="entry name" value="F-box_SF"/>
    <property type="match status" value="1"/>
</dbReference>
<dbReference type="InterPro" id="IPR036047">
    <property type="entry name" value="F-box-like_dom_sf"/>
</dbReference>
<sequence length="317" mass="36754">MDFLSLPDDIKNIIFSKLNWKTLDNVRLTCRELYLFLYHNYRRINKQGLGIMCVYCHKWKPNTEIIGIKYKPCIVTPNNDDDYLLRSPKRVHFTDMYMYKTFIQRFDFTNLVRLQFVINTKTDVVKLFNNCFNGKSCLKEVVLEYTGLPDEESISDILEFILKAKDTKTICLRFAVPKPNKNEEFDFIKLNGLEGTNNNNNTVESSSARVIGKLIYNSPSNCRIEVTTQIDSFYFNVMESFFETEKSTEENVCKHTSEKTLYFGDCSMAQKDIIKDVFVKYNYETACTSYGDGSKLYLTGLKNCPSCGTSDSLNLDI</sequence>
<dbReference type="SMART" id="SM00256">
    <property type="entry name" value="FBOX"/>
    <property type="match status" value="1"/>
</dbReference>
<evidence type="ECO:0000259" key="1">
    <source>
        <dbReference type="PROSITE" id="PS50181"/>
    </source>
</evidence>